<dbReference type="AlphaFoldDB" id="A0A4Q9JXB8"/>
<evidence type="ECO:0000256" key="4">
    <source>
        <dbReference type="ARBA" id="ARBA00023004"/>
    </source>
</evidence>
<dbReference type="InterPro" id="IPR007197">
    <property type="entry name" value="rSAM"/>
</dbReference>
<proteinExistence type="predicted"/>
<dbReference type="GO" id="GO:0046872">
    <property type="term" value="F:metal ion binding"/>
    <property type="evidence" value="ECO:0007669"/>
    <property type="project" value="UniProtKB-KW"/>
</dbReference>
<name>A0A4Q9JXB8_9BACT</name>
<keyword evidence="5" id="KW-0411">Iron-sulfur</keyword>
<dbReference type="OrthoDB" id="9782387at2"/>
<protein>
    <submittedName>
        <fullName evidence="7">4Fe-4S cluster-binding domain-containing protein</fullName>
    </submittedName>
</protein>
<evidence type="ECO:0000313" key="7">
    <source>
        <dbReference type="EMBL" id="TBR82090.1"/>
    </source>
</evidence>
<evidence type="ECO:0000256" key="1">
    <source>
        <dbReference type="ARBA" id="ARBA00001966"/>
    </source>
</evidence>
<dbReference type="InterPro" id="IPR058240">
    <property type="entry name" value="rSAM_sf"/>
</dbReference>
<dbReference type="Proteomes" id="UP000292583">
    <property type="component" value="Unassembled WGS sequence"/>
</dbReference>
<comment type="cofactor">
    <cofactor evidence="1">
        <name>[4Fe-4S] cluster</name>
        <dbReference type="ChEBI" id="CHEBI:49883"/>
    </cofactor>
</comment>
<evidence type="ECO:0000256" key="3">
    <source>
        <dbReference type="ARBA" id="ARBA00022723"/>
    </source>
</evidence>
<feature type="domain" description="Radical SAM core" evidence="6">
    <location>
        <begin position="75"/>
        <end position="183"/>
    </location>
</feature>
<sequence length="343" mass="40249">MQDLYYEKYLNNDLFIKRYIIPNIKWHFSYLNGKRGFSRIYKVPYAAFLKKFFLKSYFTKRVLQGKVDIPYLELVLTTKCTMRCESCNNLMQYFSPNNQYTSTLEGLKTSLETLFEKVDSIQRLRIIGGEPLLFKELPQLINYIENSKKIFTFDILTNATIDFSDELVKELKNSKKLRKISISDYKKSPNLKIPLKQESIFKKLKENKIAYSFNTTDTWYDIEKIYKRNRTKEDIIKNYYACMMPCVSLMSAQGISNGGGDKHLLAPKGAIFVCPVASSLSRLKGLEEFSGDFINLEDDKKRYLDFYVQDFFKACDYCHDYTKPIKNIPIAIQTKKILKLEKD</sequence>
<comment type="caution">
    <text evidence="7">The sequence shown here is derived from an EMBL/GenBank/DDBJ whole genome shotgun (WGS) entry which is preliminary data.</text>
</comment>
<dbReference type="EMBL" id="QPGR01000002">
    <property type="protein sequence ID" value="TBR82090.1"/>
    <property type="molecule type" value="Genomic_DNA"/>
</dbReference>
<dbReference type="SFLD" id="SFLDS00029">
    <property type="entry name" value="Radical_SAM"/>
    <property type="match status" value="1"/>
</dbReference>
<keyword evidence="3" id="KW-0479">Metal-binding</keyword>
<dbReference type="InterPro" id="IPR050377">
    <property type="entry name" value="Radical_SAM_PqqE_MftC-like"/>
</dbReference>
<evidence type="ECO:0000259" key="6">
    <source>
        <dbReference type="Pfam" id="PF04055"/>
    </source>
</evidence>
<keyword evidence="4" id="KW-0408">Iron</keyword>
<keyword evidence="8" id="KW-1185">Reference proteome</keyword>
<evidence type="ECO:0000256" key="5">
    <source>
        <dbReference type="ARBA" id="ARBA00023014"/>
    </source>
</evidence>
<accession>A0A4Q9JXB8</accession>
<dbReference type="PANTHER" id="PTHR11228:SF7">
    <property type="entry name" value="PQQA PEPTIDE CYCLASE"/>
    <property type="match status" value="1"/>
</dbReference>
<dbReference type="PANTHER" id="PTHR11228">
    <property type="entry name" value="RADICAL SAM DOMAIN PROTEIN"/>
    <property type="match status" value="1"/>
</dbReference>
<dbReference type="RefSeq" id="WP_131186442.1">
    <property type="nucleotide sequence ID" value="NZ_QPGR01000002.1"/>
</dbReference>
<keyword evidence="2" id="KW-0949">S-adenosyl-L-methionine</keyword>
<dbReference type="GO" id="GO:0051536">
    <property type="term" value="F:iron-sulfur cluster binding"/>
    <property type="evidence" value="ECO:0007669"/>
    <property type="project" value="UniProtKB-KW"/>
</dbReference>
<dbReference type="Gene3D" id="3.20.20.70">
    <property type="entry name" value="Aldolase class I"/>
    <property type="match status" value="1"/>
</dbReference>
<evidence type="ECO:0000256" key="2">
    <source>
        <dbReference type="ARBA" id="ARBA00022691"/>
    </source>
</evidence>
<dbReference type="Pfam" id="PF04055">
    <property type="entry name" value="Radical_SAM"/>
    <property type="match status" value="1"/>
</dbReference>
<reference evidence="7 8" key="1">
    <citation type="submission" date="2018-07" db="EMBL/GenBank/DDBJ databases">
        <title>Campylobacter zealandensis sp. nov., isolated from birds and water in New Zealand.</title>
        <authorList>
            <person name="Wilkinson D.A."/>
            <person name="Biggs P.J."/>
            <person name="French N.P."/>
            <person name="Midwinter A.C."/>
        </authorList>
    </citation>
    <scope>NUCLEOTIDE SEQUENCE [LARGE SCALE GENOMIC DNA]</scope>
    <source>
        <strain evidence="7 8">B423b</strain>
    </source>
</reference>
<evidence type="ECO:0000313" key="8">
    <source>
        <dbReference type="Proteomes" id="UP000292583"/>
    </source>
</evidence>
<organism evidence="7 8">
    <name type="scientific">Campylobacter novaezeelandiae</name>
    <dbReference type="NCBI Taxonomy" id="2267891"/>
    <lineage>
        <taxon>Bacteria</taxon>
        <taxon>Pseudomonadati</taxon>
        <taxon>Campylobacterota</taxon>
        <taxon>Epsilonproteobacteria</taxon>
        <taxon>Campylobacterales</taxon>
        <taxon>Campylobacteraceae</taxon>
        <taxon>Campylobacter</taxon>
    </lineage>
</organism>
<gene>
    <name evidence="7" type="ORF">DU473_02095</name>
</gene>
<dbReference type="GO" id="GO:0003824">
    <property type="term" value="F:catalytic activity"/>
    <property type="evidence" value="ECO:0007669"/>
    <property type="project" value="InterPro"/>
</dbReference>
<dbReference type="InterPro" id="IPR013785">
    <property type="entry name" value="Aldolase_TIM"/>
</dbReference>
<dbReference type="SUPFAM" id="SSF102114">
    <property type="entry name" value="Radical SAM enzymes"/>
    <property type="match status" value="1"/>
</dbReference>